<organism evidence="1 2">
    <name type="scientific">Coccomyxa viridis</name>
    <dbReference type="NCBI Taxonomy" id="1274662"/>
    <lineage>
        <taxon>Eukaryota</taxon>
        <taxon>Viridiplantae</taxon>
        <taxon>Chlorophyta</taxon>
        <taxon>core chlorophytes</taxon>
        <taxon>Trebouxiophyceae</taxon>
        <taxon>Trebouxiophyceae incertae sedis</taxon>
        <taxon>Coccomyxaceae</taxon>
        <taxon>Coccomyxa</taxon>
    </lineage>
</organism>
<dbReference type="Proteomes" id="UP001497392">
    <property type="component" value="Unassembled WGS sequence"/>
</dbReference>
<accession>A0ABP1FJA9</accession>
<comment type="caution">
    <text evidence="1">The sequence shown here is derived from an EMBL/GenBank/DDBJ whole genome shotgun (WGS) entry which is preliminary data.</text>
</comment>
<keyword evidence="2" id="KW-1185">Reference proteome</keyword>
<sequence length="118" mass="12991">MPAKGRSKGQAVTFKGHSYGVGVRLSSTNKVLLAVENFEDVEPEGMLRQACEAEAGCPGYIETSSGMYWPSSSPLERKGWYYFTPRPTLQGVELIFDNCLTYLARAFKTLTNPSSKGE</sequence>
<dbReference type="EMBL" id="CAXHTA020000002">
    <property type="protein sequence ID" value="CAL5219284.1"/>
    <property type="molecule type" value="Genomic_DNA"/>
</dbReference>
<evidence type="ECO:0000313" key="2">
    <source>
        <dbReference type="Proteomes" id="UP001497392"/>
    </source>
</evidence>
<proteinExistence type="predicted"/>
<gene>
    <name evidence="1" type="primary">g1087</name>
    <name evidence="1" type="ORF">VP750_LOCUS943</name>
</gene>
<name>A0ABP1FJA9_9CHLO</name>
<evidence type="ECO:0000313" key="1">
    <source>
        <dbReference type="EMBL" id="CAL5219284.1"/>
    </source>
</evidence>
<protein>
    <submittedName>
        <fullName evidence="1">G1087 protein</fullName>
    </submittedName>
</protein>
<reference evidence="1 2" key="1">
    <citation type="submission" date="2024-06" db="EMBL/GenBank/DDBJ databases">
        <authorList>
            <person name="Kraege A."/>
            <person name="Thomma B."/>
        </authorList>
    </citation>
    <scope>NUCLEOTIDE SEQUENCE [LARGE SCALE GENOMIC DNA]</scope>
</reference>